<organism evidence="3 4">
    <name type="scientific">Recurvomyces mirabilis</name>
    <dbReference type="NCBI Taxonomy" id="574656"/>
    <lineage>
        <taxon>Eukaryota</taxon>
        <taxon>Fungi</taxon>
        <taxon>Dikarya</taxon>
        <taxon>Ascomycota</taxon>
        <taxon>Pezizomycotina</taxon>
        <taxon>Dothideomycetes</taxon>
        <taxon>Dothideomycetidae</taxon>
        <taxon>Mycosphaerellales</taxon>
        <taxon>Teratosphaeriaceae</taxon>
        <taxon>Recurvomyces</taxon>
    </lineage>
</organism>
<dbReference type="EMBL" id="JAUTXT010000002">
    <property type="protein sequence ID" value="KAK3679149.1"/>
    <property type="molecule type" value="Genomic_DNA"/>
</dbReference>
<feature type="domain" description="F-box" evidence="2">
    <location>
        <begin position="61"/>
        <end position="108"/>
    </location>
</feature>
<dbReference type="Pfam" id="PF12937">
    <property type="entry name" value="F-box-like"/>
    <property type="match status" value="1"/>
</dbReference>
<dbReference type="InterPro" id="IPR036047">
    <property type="entry name" value="F-box-like_dom_sf"/>
</dbReference>
<evidence type="ECO:0000259" key="2">
    <source>
        <dbReference type="PROSITE" id="PS50181"/>
    </source>
</evidence>
<sequence>MALHTNTIAGRPAEIEEGTAIIALYTSIPDQAKRLAALKQLVLHLGINEHLALIGFISERHDIAHQLPTELFQGIFDYLPLFSAWRLQLVSRRWRTVLSSADFLLARLGQEGRLPRLLPGLGEQTADMTLRRAVRNMQAQRLGRPFYSTSFSVPLNASVRWAHEHMVPWIALDNHTIAYIVKQGGRHSEVITRNLLTGSQRAYCGIARENILTLAMTGEILAFITSDGALYVASSRAAESQLERSRLPSAHIYNIAANEKTVTVLMPGNEPHHSMLAVYSAVTRSLHEYQFQNYSITTDKVFRRLVPRVLLLSAAHYHIDVFSSDCILTNSVDRPQRDYQTTISHQRFSLESDPAGRCLDAVQSSLVEITCRRDCTISRLLYTGNGSEYRVHLNLRKVISGPPQPWTDEHAHHEYLIMFDSNRGELLMEHHRLPSPLEIPGWLLCWKDVMYSSYADDHGRGEGICVSTTSHRSRELKAPRSASVPQSSRDVMHTAIGPPNRSQYQSRIDWASPFRCSRTMLGLTNGTFLVTVSARERDIVGDHLIVILGFDEDAPLAHNHATKFWNNGIRAPSIYADRFMPHHWHFRPKDCEALPCGIGVETLRRPLLPYEMGEEEEEEEEEEEAASDHLVENNESESD</sequence>
<proteinExistence type="predicted"/>
<dbReference type="SMART" id="SM00256">
    <property type="entry name" value="FBOX"/>
    <property type="match status" value="1"/>
</dbReference>
<dbReference type="SUPFAM" id="SSF81383">
    <property type="entry name" value="F-box domain"/>
    <property type="match status" value="1"/>
</dbReference>
<evidence type="ECO:0000313" key="3">
    <source>
        <dbReference type="EMBL" id="KAK3679149.1"/>
    </source>
</evidence>
<evidence type="ECO:0000256" key="1">
    <source>
        <dbReference type="SAM" id="MobiDB-lite"/>
    </source>
</evidence>
<comment type="caution">
    <text evidence="3">The sequence shown here is derived from an EMBL/GenBank/DDBJ whole genome shotgun (WGS) entry which is preliminary data.</text>
</comment>
<dbReference type="CDD" id="cd09917">
    <property type="entry name" value="F-box_SF"/>
    <property type="match status" value="1"/>
</dbReference>
<reference evidence="3" key="1">
    <citation type="submission" date="2023-07" db="EMBL/GenBank/DDBJ databases">
        <title>Black Yeasts Isolated from many extreme environments.</title>
        <authorList>
            <person name="Coleine C."/>
            <person name="Stajich J.E."/>
            <person name="Selbmann L."/>
        </authorList>
    </citation>
    <scope>NUCLEOTIDE SEQUENCE</scope>
    <source>
        <strain evidence="3">CCFEE 5485</strain>
    </source>
</reference>
<feature type="compositionally biased region" description="Acidic residues" evidence="1">
    <location>
        <begin position="612"/>
        <end position="625"/>
    </location>
</feature>
<dbReference type="Proteomes" id="UP001274830">
    <property type="component" value="Unassembled WGS sequence"/>
</dbReference>
<accession>A0AAE1C5S9</accession>
<evidence type="ECO:0000313" key="4">
    <source>
        <dbReference type="Proteomes" id="UP001274830"/>
    </source>
</evidence>
<dbReference type="Gene3D" id="1.20.1280.50">
    <property type="match status" value="1"/>
</dbReference>
<dbReference type="AlphaFoldDB" id="A0AAE1C5S9"/>
<keyword evidence="4" id="KW-1185">Reference proteome</keyword>
<feature type="region of interest" description="Disordered" evidence="1">
    <location>
        <begin position="607"/>
        <end position="639"/>
    </location>
</feature>
<gene>
    <name evidence="3" type="ORF">LTR78_000710</name>
</gene>
<protein>
    <recommendedName>
        <fullName evidence="2">F-box domain-containing protein</fullName>
    </recommendedName>
</protein>
<dbReference type="PROSITE" id="PS50181">
    <property type="entry name" value="FBOX"/>
    <property type="match status" value="1"/>
</dbReference>
<name>A0AAE1C5S9_9PEZI</name>
<dbReference type="InterPro" id="IPR001810">
    <property type="entry name" value="F-box_dom"/>
</dbReference>